<organism evidence="2">
    <name type="scientific">bioreactor metagenome</name>
    <dbReference type="NCBI Taxonomy" id="1076179"/>
    <lineage>
        <taxon>unclassified sequences</taxon>
        <taxon>metagenomes</taxon>
        <taxon>ecological metagenomes</taxon>
    </lineage>
</organism>
<gene>
    <name evidence="2" type="ORF">SDC9_28987</name>
</gene>
<protein>
    <submittedName>
        <fullName evidence="2">Uncharacterized protein</fullName>
    </submittedName>
</protein>
<comment type="caution">
    <text evidence="2">The sequence shown here is derived from an EMBL/GenBank/DDBJ whole genome shotgun (WGS) entry which is preliminary data.</text>
</comment>
<evidence type="ECO:0000256" key="1">
    <source>
        <dbReference type="SAM" id="MobiDB-lite"/>
    </source>
</evidence>
<name>A0A644UVL8_9ZZZZ</name>
<evidence type="ECO:0000313" key="2">
    <source>
        <dbReference type="EMBL" id="MPL83037.1"/>
    </source>
</evidence>
<dbReference type="AlphaFoldDB" id="A0A644UVL8"/>
<accession>A0A644UVL8</accession>
<dbReference type="EMBL" id="VSSQ01000171">
    <property type="protein sequence ID" value="MPL83037.1"/>
    <property type="molecule type" value="Genomic_DNA"/>
</dbReference>
<sequence>MIKSGVCSFDARPRPEGYPGTDEDVRAIGSVMGCPGTDEDVRATGSVMGCPGTDEDIRATGSVLGYSGTDEDVRANSGWVFGHGRRRQSQQI</sequence>
<proteinExistence type="predicted"/>
<feature type="region of interest" description="Disordered" evidence="1">
    <location>
        <begin position="1"/>
        <end position="24"/>
    </location>
</feature>
<reference evidence="2" key="1">
    <citation type="submission" date="2019-08" db="EMBL/GenBank/DDBJ databases">
        <authorList>
            <person name="Kucharzyk K."/>
            <person name="Murdoch R.W."/>
            <person name="Higgins S."/>
            <person name="Loffler F."/>
        </authorList>
    </citation>
    <scope>NUCLEOTIDE SEQUENCE</scope>
</reference>